<evidence type="ECO:0000313" key="2">
    <source>
        <dbReference type="Proteomes" id="UP001283361"/>
    </source>
</evidence>
<keyword evidence="2" id="KW-1185">Reference proteome</keyword>
<dbReference type="EMBL" id="JAWDGP010004907">
    <property type="protein sequence ID" value="KAK3761362.1"/>
    <property type="molecule type" value="Genomic_DNA"/>
</dbReference>
<protein>
    <submittedName>
        <fullName evidence="1">Uncharacterized protein</fullName>
    </submittedName>
</protein>
<proteinExistence type="predicted"/>
<organism evidence="1 2">
    <name type="scientific">Elysia crispata</name>
    <name type="common">lettuce slug</name>
    <dbReference type="NCBI Taxonomy" id="231223"/>
    <lineage>
        <taxon>Eukaryota</taxon>
        <taxon>Metazoa</taxon>
        <taxon>Spiralia</taxon>
        <taxon>Lophotrochozoa</taxon>
        <taxon>Mollusca</taxon>
        <taxon>Gastropoda</taxon>
        <taxon>Heterobranchia</taxon>
        <taxon>Euthyneura</taxon>
        <taxon>Panpulmonata</taxon>
        <taxon>Sacoglossa</taxon>
        <taxon>Placobranchoidea</taxon>
        <taxon>Plakobranchidae</taxon>
        <taxon>Elysia</taxon>
    </lineage>
</organism>
<evidence type="ECO:0000313" key="1">
    <source>
        <dbReference type="EMBL" id="KAK3761362.1"/>
    </source>
</evidence>
<name>A0AAE0Z245_9GAST</name>
<dbReference type="Proteomes" id="UP001283361">
    <property type="component" value="Unassembled WGS sequence"/>
</dbReference>
<reference evidence="1" key="1">
    <citation type="journal article" date="2023" name="G3 (Bethesda)">
        <title>A reference genome for the long-term kleptoplast-retaining sea slug Elysia crispata morphotype clarki.</title>
        <authorList>
            <person name="Eastman K.E."/>
            <person name="Pendleton A.L."/>
            <person name="Shaikh M.A."/>
            <person name="Suttiyut T."/>
            <person name="Ogas R."/>
            <person name="Tomko P."/>
            <person name="Gavelis G."/>
            <person name="Widhalm J.R."/>
            <person name="Wisecaver J.H."/>
        </authorList>
    </citation>
    <scope>NUCLEOTIDE SEQUENCE</scope>
    <source>
        <strain evidence="1">ECLA1</strain>
    </source>
</reference>
<sequence>MESAYHAPQLHDIKGIRHPDHDKLRLVRVNYRPDHDNLSLVRVNYRPDYDKLSLVRANYRPDHDKLSLVRVNYRRAYFNPAPRKRSLLQQATMRNPIV</sequence>
<accession>A0AAE0Z245</accession>
<comment type="caution">
    <text evidence="1">The sequence shown here is derived from an EMBL/GenBank/DDBJ whole genome shotgun (WGS) entry which is preliminary data.</text>
</comment>
<dbReference type="AlphaFoldDB" id="A0AAE0Z245"/>
<gene>
    <name evidence="1" type="ORF">RRG08_057667</name>
</gene>